<organism evidence="1 2">
    <name type="scientific">Allacma fusca</name>
    <dbReference type="NCBI Taxonomy" id="39272"/>
    <lineage>
        <taxon>Eukaryota</taxon>
        <taxon>Metazoa</taxon>
        <taxon>Ecdysozoa</taxon>
        <taxon>Arthropoda</taxon>
        <taxon>Hexapoda</taxon>
        <taxon>Collembola</taxon>
        <taxon>Symphypleona</taxon>
        <taxon>Sminthuridae</taxon>
        <taxon>Allacma</taxon>
    </lineage>
</organism>
<dbReference type="Proteomes" id="UP000708208">
    <property type="component" value="Unassembled WGS sequence"/>
</dbReference>
<evidence type="ECO:0000313" key="2">
    <source>
        <dbReference type="Proteomes" id="UP000708208"/>
    </source>
</evidence>
<dbReference type="AlphaFoldDB" id="A0A8J2K9A5"/>
<comment type="caution">
    <text evidence="1">The sequence shown here is derived from an EMBL/GenBank/DDBJ whole genome shotgun (WGS) entry which is preliminary data.</text>
</comment>
<keyword evidence="2" id="KW-1185">Reference proteome</keyword>
<reference evidence="1" key="1">
    <citation type="submission" date="2021-06" db="EMBL/GenBank/DDBJ databases">
        <authorList>
            <person name="Hodson N. C."/>
            <person name="Mongue J. A."/>
            <person name="Jaron S. K."/>
        </authorList>
    </citation>
    <scope>NUCLEOTIDE SEQUENCE</scope>
</reference>
<sequence>MFPDIIEIRENASRCYFGCPVPRVREFIISVAKRLLLIRQENESDGSVASIDLEIPGSAGDPYDSLLVSSDRTIRTDARTRTK</sequence>
<dbReference type="EMBL" id="CAJVCH010201799">
    <property type="protein sequence ID" value="CAG7730876.1"/>
    <property type="molecule type" value="Genomic_DNA"/>
</dbReference>
<name>A0A8J2K9A5_9HEXA</name>
<gene>
    <name evidence="1" type="ORF">AFUS01_LOCUS19492</name>
</gene>
<proteinExistence type="predicted"/>
<accession>A0A8J2K9A5</accession>
<evidence type="ECO:0000313" key="1">
    <source>
        <dbReference type="EMBL" id="CAG7730876.1"/>
    </source>
</evidence>
<protein>
    <submittedName>
        <fullName evidence="1">Uncharacterized protein</fullName>
    </submittedName>
</protein>